<accession>A0AAV4N234</accession>
<comment type="caution">
    <text evidence="1">The sequence shown here is derived from an EMBL/GenBank/DDBJ whole genome shotgun (WGS) entry which is preliminary data.</text>
</comment>
<sequence>MVLNDFMYPMCPVDFPKDVNAIIPCRRFIECQTGQRERCASTYNQRNSEANSRQIGMRTVLCAEKPSKPRLLPSRIANYLFIPIWYFLEIHYFSKVGLL</sequence>
<keyword evidence="2" id="KW-1185">Reference proteome</keyword>
<name>A0AAV4N234_9ARAC</name>
<dbReference type="AlphaFoldDB" id="A0AAV4N234"/>
<protein>
    <submittedName>
        <fullName evidence="1">Uncharacterized protein</fullName>
    </submittedName>
</protein>
<dbReference type="Proteomes" id="UP001054837">
    <property type="component" value="Unassembled WGS sequence"/>
</dbReference>
<organism evidence="1 2">
    <name type="scientific">Caerostris darwini</name>
    <dbReference type="NCBI Taxonomy" id="1538125"/>
    <lineage>
        <taxon>Eukaryota</taxon>
        <taxon>Metazoa</taxon>
        <taxon>Ecdysozoa</taxon>
        <taxon>Arthropoda</taxon>
        <taxon>Chelicerata</taxon>
        <taxon>Arachnida</taxon>
        <taxon>Araneae</taxon>
        <taxon>Araneomorphae</taxon>
        <taxon>Entelegynae</taxon>
        <taxon>Araneoidea</taxon>
        <taxon>Araneidae</taxon>
        <taxon>Caerostris</taxon>
    </lineage>
</organism>
<proteinExistence type="predicted"/>
<evidence type="ECO:0000313" key="2">
    <source>
        <dbReference type="Proteomes" id="UP001054837"/>
    </source>
</evidence>
<dbReference type="EMBL" id="BPLQ01001016">
    <property type="protein sequence ID" value="GIX77444.1"/>
    <property type="molecule type" value="Genomic_DNA"/>
</dbReference>
<gene>
    <name evidence="1" type="ORF">CDAR_491671</name>
</gene>
<evidence type="ECO:0000313" key="1">
    <source>
        <dbReference type="EMBL" id="GIX77444.1"/>
    </source>
</evidence>
<reference evidence="1 2" key="1">
    <citation type="submission" date="2021-06" db="EMBL/GenBank/DDBJ databases">
        <title>Caerostris darwini draft genome.</title>
        <authorList>
            <person name="Kono N."/>
            <person name="Arakawa K."/>
        </authorList>
    </citation>
    <scope>NUCLEOTIDE SEQUENCE [LARGE SCALE GENOMIC DNA]</scope>
</reference>